<evidence type="ECO:0000256" key="11">
    <source>
        <dbReference type="RuleBase" id="RU003822"/>
    </source>
</evidence>
<sequence>MHKRTKEGEKLKYFETDLEVECDNSGTDLFFIWPVTIVHKINEDSPFYNLSATDMLQCKFEVVVVLDGTIESTGQGTSAKTSYLANEILWGHRFETMVTFNDNLQCYEANYDHFDKTLKVEMPMCSASKLASSPDSEGADQDKDKEEKSNDERSEKNKSSLDLPQVPIRRHINGYKHHTCEESATEEQQRQRSLSLELPSKPYLKETPPHLPIRQVRSQRSSISQDHQSRKPISDYYHSRRNMFELQSPNSRSHPQPKMGKSVLNRYEYSHYTHYENIPEGNERSETPPFPISWV</sequence>
<proteinExistence type="inferred from homology"/>
<gene>
    <name evidence="14" type="ORF">NQ314_012273</name>
</gene>
<feature type="region of interest" description="Disordered" evidence="12">
    <location>
        <begin position="276"/>
        <end position="295"/>
    </location>
</feature>
<feature type="domain" description="Inward rectifier potassium channel C-terminal" evidence="13">
    <location>
        <begin position="3"/>
        <end position="132"/>
    </location>
</feature>
<evidence type="ECO:0000256" key="5">
    <source>
        <dbReference type="ARBA" id="ARBA00022882"/>
    </source>
</evidence>
<keyword evidence="9" id="KW-0472">Membrane</keyword>
<dbReference type="InterPro" id="IPR016449">
    <property type="entry name" value="K_chnl_inward-rec_Kir"/>
</dbReference>
<dbReference type="InterPro" id="IPR014756">
    <property type="entry name" value="Ig_E-set"/>
</dbReference>
<feature type="region of interest" description="Disordered" evidence="12">
    <location>
        <begin position="128"/>
        <end position="236"/>
    </location>
</feature>
<evidence type="ECO:0000256" key="1">
    <source>
        <dbReference type="ARBA" id="ARBA00004141"/>
    </source>
</evidence>
<evidence type="ECO:0000256" key="10">
    <source>
        <dbReference type="ARBA" id="ARBA00023303"/>
    </source>
</evidence>
<evidence type="ECO:0000256" key="7">
    <source>
        <dbReference type="ARBA" id="ARBA00022989"/>
    </source>
</evidence>
<evidence type="ECO:0000256" key="4">
    <source>
        <dbReference type="ARBA" id="ARBA00022692"/>
    </source>
</evidence>
<keyword evidence="2 11" id="KW-0813">Transport</keyword>
<keyword evidence="3 11" id="KW-0633">Potassium transport</keyword>
<dbReference type="PANTHER" id="PTHR11767">
    <property type="entry name" value="INWARD RECTIFIER POTASSIUM CHANNEL"/>
    <property type="match status" value="1"/>
</dbReference>
<keyword evidence="15" id="KW-1185">Reference proteome</keyword>
<dbReference type="GO" id="GO:0034702">
    <property type="term" value="C:monoatomic ion channel complex"/>
    <property type="evidence" value="ECO:0007669"/>
    <property type="project" value="UniProtKB-KW"/>
</dbReference>
<keyword evidence="4 11" id="KW-0812">Transmembrane</keyword>
<comment type="similarity">
    <text evidence="11">Belongs to the inward rectifier-type potassium channel (TC 1.A.2.1) family.</text>
</comment>
<dbReference type="GO" id="GO:0005242">
    <property type="term" value="F:inward rectifier potassium channel activity"/>
    <property type="evidence" value="ECO:0007669"/>
    <property type="project" value="InterPro"/>
</dbReference>
<accession>A0AAV8XDK5</accession>
<evidence type="ECO:0000256" key="12">
    <source>
        <dbReference type="SAM" id="MobiDB-lite"/>
    </source>
</evidence>
<comment type="caution">
    <text evidence="14">The sequence shown here is derived from an EMBL/GenBank/DDBJ whole genome shotgun (WGS) entry which is preliminary data.</text>
</comment>
<dbReference type="Proteomes" id="UP001162156">
    <property type="component" value="Unassembled WGS sequence"/>
</dbReference>
<dbReference type="InterPro" id="IPR013518">
    <property type="entry name" value="K_chnl_inward-rec_Kir_cyto"/>
</dbReference>
<dbReference type="GO" id="GO:1990573">
    <property type="term" value="P:potassium ion import across plasma membrane"/>
    <property type="evidence" value="ECO:0007669"/>
    <property type="project" value="TreeGrafter"/>
</dbReference>
<feature type="compositionally biased region" description="Basic residues" evidence="12">
    <location>
        <begin position="168"/>
        <end position="177"/>
    </location>
</feature>
<dbReference type="Gene3D" id="2.60.40.1400">
    <property type="entry name" value="G protein-activated inward rectifier potassium channel 1"/>
    <property type="match status" value="1"/>
</dbReference>
<keyword evidence="5 11" id="KW-0851">Voltage-gated channel</keyword>
<dbReference type="GO" id="GO:0034765">
    <property type="term" value="P:regulation of monoatomic ion transmembrane transport"/>
    <property type="evidence" value="ECO:0007669"/>
    <property type="project" value="TreeGrafter"/>
</dbReference>
<feature type="compositionally biased region" description="Basic and acidic residues" evidence="12">
    <location>
        <begin position="140"/>
        <end position="159"/>
    </location>
</feature>
<dbReference type="PANTHER" id="PTHR11767:SF113">
    <property type="entry name" value="INWARDLY RECTIFYING POTASSIUM CHANNEL 2, ISOFORM D"/>
    <property type="match status" value="1"/>
</dbReference>
<dbReference type="PRINTS" id="PR01320">
    <property type="entry name" value="KIRCHANNEL"/>
</dbReference>
<keyword evidence="7" id="KW-1133">Transmembrane helix</keyword>
<protein>
    <recommendedName>
        <fullName evidence="13">Inward rectifier potassium channel C-terminal domain-containing protein</fullName>
    </recommendedName>
</protein>
<reference evidence="14" key="1">
    <citation type="journal article" date="2023" name="Insect Mol. Biol.">
        <title>Genome sequencing provides insights into the evolution of gene families encoding plant cell wall-degrading enzymes in longhorned beetles.</title>
        <authorList>
            <person name="Shin N.R."/>
            <person name="Okamura Y."/>
            <person name="Kirsch R."/>
            <person name="Pauchet Y."/>
        </authorList>
    </citation>
    <scope>NUCLEOTIDE SEQUENCE</scope>
    <source>
        <strain evidence="14">RBIC_L_NR</strain>
    </source>
</reference>
<feature type="compositionally biased region" description="Low complexity" evidence="12">
    <location>
        <begin position="213"/>
        <end position="225"/>
    </location>
</feature>
<comment type="subcellular location">
    <subcellularLocation>
        <location evidence="1 11">Membrane</location>
        <topology evidence="1 11">Multi-pass membrane protein</topology>
    </subcellularLocation>
</comment>
<evidence type="ECO:0000256" key="3">
    <source>
        <dbReference type="ARBA" id="ARBA00022538"/>
    </source>
</evidence>
<evidence type="ECO:0000256" key="6">
    <source>
        <dbReference type="ARBA" id="ARBA00022958"/>
    </source>
</evidence>
<dbReference type="EMBL" id="JANEYF010003405">
    <property type="protein sequence ID" value="KAJ8936577.1"/>
    <property type="molecule type" value="Genomic_DNA"/>
</dbReference>
<evidence type="ECO:0000259" key="13">
    <source>
        <dbReference type="Pfam" id="PF17655"/>
    </source>
</evidence>
<evidence type="ECO:0000256" key="8">
    <source>
        <dbReference type="ARBA" id="ARBA00023065"/>
    </source>
</evidence>
<keyword evidence="6 11" id="KW-0630">Potassium</keyword>
<evidence type="ECO:0000256" key="9">
    <source>
        <dbReference type="ARBA" id="ARBA00023136"/>
    </source>
</evidence>
<evidence type="ECO:0000313" key="14">
    <source>
        <dbReference type="EMBL" id="KAJ8936577.1"/>
    </source>
</evidence>
<dbReference type="GO" id="GO:0005886">
    <property type="term" value="C:plasma membrane"/>
    <property type="evidence" value="ECO:0007669"/>
    <property type="project" value="TreeGrafter"/>
</dbReference>
<keyword evidence="10 11" id="KW-0407">Ion channel</keyword>
<dbReference type="SUPFAM" id="SSF81296">
    <property type="entry name" value="E set domains"/>
    <property type="match status" value="1"/>
</dbReference>
<name>A0AAV8XDK5_9CUCU</name>
<dbReference type="Pfam" id="PF17655">
    <property type="entry name" value="IRK_C"/>
    <property type="match status" value="1"/>
</dbReference>
<dbReference type="AlphaFoldDB" id="A0AAV8XDK5"/>
<evidence type="ECO:0000313" key="15">
    <source>
        <dbReference type="Proteomes" id="UP001162156"/>
    </source>
</evidence>
<organism evidence="14 15">
    <name type="scientific">Rhamnusium bicolor</name>
    <dbReference type="NCBI Taxonomy" id="1586634"/>
    <lineage>
        <taxon>Eukaryota</taxon>
        <taxon>Metazoa</taxon>
        <taxon>Ecdysozoa</taxon>
        <taxon>Arthropoda</taxon>
        <taxon>Hexapoda</taxon>
        <taxon>Insecta</taxon>
        <taxon>Pterygota</taxon>
        <taxon>Neoptera</taxon>
        <taxon>Endopterygota</taxon>
        <taxon>Coleoptera</taxon>
        <taxon>Polyphaga</taxon>
        <taxon>Cucujiformia</taxon>
        <taxon>Chrysomeloidea</taxon>
        <taxon>Cerambycidae</taxon>
        <taxon>Lepturinae</taxon>
        <taxon>Rhagiini</taxon>
        <taxon>Rhamnusium</taxon>
    </lineage>
</organism>
<evidence type="ECO:0000256" key="2">
    <source>
        <dbReference type="ARBA" id="ARBA00022448"/>
    </source>
</evidence>
<dbReference type="InterPro" id="IPR041647">
    <property type="entry name" value="IRK_C"/>
</dbReference>
<keyword evidence="8 11" id="KW-0406">Ion transport</keyword>